<reference evidence="8" key="1">
    <citation type="submission" date="2021-12" db="EMBL/GenBank/DDBJ databases">
        <authorList>
            <person name="King R."/>
        </authorList>
    </citation>
    <scope>NUCLEOTIDE SEQUENCE</scope>
</reference>
<accession>A0A9P0ACU9</accession>
<evidence type="ECO:0000256" key="2">
    <source>
        <dbReference type="ARBA" id="ARBA00023015"/>
    </source>
</evidence>
<sequence length="499" mass="55235">MSMDFYFSGQDALSLQEMIDFDSKREYDDYNSIDFELGASVPPLDLDENSVNGLISTSHHGNGLHMWLNGHAMTNSSPLSNSNYNLDFIDGDAEAAMMVDPHNVIPIDLFKAEPRFNDSPNIKEEPIDELVVKQEKESEDDLALNPVPESKLGIEVQLPEESRAPSTIINKCKLKAKANIIRDNLIIPTNLVSSMAVNRVKNGSDSAKSNVQSMPKTLATIRIGRPDDASLITTSGSTVKSLPVTIVTTSQNSLNQIKIVEGSVKTLTPVTVQTKKVISVDKKSFGIHRYPKPAYSYSCLIAMALKNSKSGSLPVSEIYNFMCNHFPYFKTAPSGWKNSVRHNLSLNQCFEKIEKPMPNSGSSRKGCLWAMNPDKIAKMDAEVQKWSKKDPMAIKKAMVYPENLEALERGEMKVGSYEESEEYEEDLTEEEDLGVDAEDDVDVDVDDAPVTQTYLYNGAATAIDIDPSDMEVIEDGEGVFLTTKDGQVILNYNSESDIE</sequence>
<protein>
    <recommendedName>
        <fullName evidence="7">Fork-head domain-containing protein</fullName>
    </recommendedName>
</protein>
<dbReference type="PANTHER" id="PTHR46721">
    <property type="entry name" value="FORKHEAD BOX PROTEIN N1"/>
    <property type="match status" value="1"/>
</dbReference>
<proteinExistence type="predicted"/>
<gene>
    <name evidence="8" type="ORF">BEMITA_LOCUS7513</name>
</gene>
<dbReference type="PANTHER" id="PTHR46721:SF3">
    <property type="entry name" value="FORKHEAD BOX N1"/>
    <property type="match status" value="1"/>
</dbReference>
<dbReference type="InterPro" id="IPR036390">
    <property type="entry name" value="WH_DNA-bd_sf"/>
</dbReference>
<keyword evidence="3 6" id="KW-0238">DNA-binding</keyword>
<evidence type="ECO:0000256" key="6">
    <source>
        <dbReference type="PROSITE-ProRule" id="PRU00089"/>
    </source>
</evidence>
<dbReference type="Pfam" id="PF00250">
    <property type="entry name" value="Forkhead"/>
    <property type="match status" value="1"/>
</dbReference>
<evidence type="ECO:0000259" key="7">
    <source>
        <dbReference type="PROSITE" id="PS50039"/>
    </source>
</evidence>
<dbReference type="PROSITE" id="PS00658">
    <property type="entry name" value="FORK_HEAD_2"/>
    <property type="match status" value="1"/>
</dbReference>
<dbReference type="PRINTS" id="PR00053">
    <property type="entry name" value="FORKHEAD"/>
</dbReference>
<dbReference type="EMBL" id="OU963865">
    <property type="protein sequence ID" value="CAH0388608.1"/>
    <property type="molecule type" value="Genomic_DNA"/>
</dbReference>
<evidence type="ECO:0000313" key="9">
    <source>
        <dbReference type="Proteomes" id="UP001152759"/>
    </source>
</evidence>
<dbReference type="Proteomes" id="UP001152759">
    <property type="component" value="Chromosome 4"/>
</dbReference>
<dbReference type="OrthoDB" id="10070006at2759"/>
<dbReference type="SMART" id="SM00339">
    <property type="entry name" value="FH"/>
    <property type="match status" value="1"/>
</dbReference>
<comment type="subcellular location">
    <subcellularLocation>
        <location evidence="6">Nucleus</location>
    </subcellularLocation>
</comment>
<dbReference type="Gene3D" id="1.10.10.10">
    <property type="entry name" value="Winged helix-like DNA-binding domain superfamily/Winged helix DNA-binding domain"/>
    <property type="match status" value="1"/>
</dbReference>
<dbReference type="InterPro" id="IPR030456">
    <property type="entry name" value="TF_fork_head_CS_2"/>
</dbReference>
<feature type="domain" description="Fork-head" evidence="7">
    <location>
        <begin position="292"/>
        <end position="379"/>
    </location>
</feature>
<dbReference type="GO" id="GO:0000981">
    <property type="term" value="F:DNA-binding transcription factor activity, RNA polymerase II-specific"/>
    <property type="evidence" value="ECO:0007669"/>
    <property type="project" value="TreeGrafter"/>
</dbReference>
<keyword evidence="9" id="KW-1185">Reference proteome</keyword>
<keyword evidence="1" id="KW-0217">Developmental protein</keyword>
<evidence type="ECO:0000313" key="8">
    <source>
        <dbReference type="EMBL" id="CAH0388608.1"/>
    </source>
</evidence>
<name>A0A9P0ACU9_BEMTA</name>
<evidence type="ECO:0000256" key="1">
    <source>
        <dbReference type="ARBA" id="ARBA00022473"/>
    </source>
</evidence>
<organism evidence="8 9">
    <name type="scientific">Bemisia tabaci</name>
    <name type="common">Sweetpotato whitefly</name>
    <name type="synonym">Aleurodes tabaci</name>
    <dbReference type="NCBI Taxonomy" id="7038"/>
    <lineage>
        <taxon>Eukaryota</taxon>
        <taxon>Metazoa</taxon>
        <taxon>Ecdysozoa</taxon>
        <taxon>Arthropoda</taxon>
        <taxon>Hexapoda</taxon>
        <taxon>Insecta</taxon>
        <taxon>Pterygota</taxon>
        <taxon>Neoptera</taxon>
        <taxon>Paraneoptera</taxon>
        <taxon>Hemiptera</taxon>
        <taxon>Sternorrhyncha</taxon>
        <taxon>Aleyrodoidea</taxon>
        <taxon>Aleyrodidae</taxon>
        <taxon>Aleyrodinae</taxon>
        <taxon>Bemisia</taxon>
    </lineage>
</organism>
<dbReference type="InterPro" id="IPR036388">
    <property type="entry name" value="WH-like_DNA-bd_sf"/>
</dbReference>
<dbReference type="InterPro" id="IPR049624">
    <property type="entry name" value="FOXN1_4"/>
</dbReference>
<dbReference type="KEGG" id="btab:109044551"/>
<feature type="DNA-binding region" description="Fork-head" evidence="6">
    <location>
        <begin position="292"/>
        <end position="379"/>
    </location>
</feature>
<dbReference type="GO" id="GO:0005634">
    <property type="term" value="C:nucleus"/>
    <property type="evidence" value="ECO:0007669"/>
    <property type="project" value="UniProtKB-SubCell"/>
</dbReference>
<dbReference type="InterPro" id="IPR001766">
    <property type="entry name" value="Fork_head_dom"/>
</dbReference>
<dbReference type="AlphaFoldDB" id="A0A9P0ACU9"/>
<dbReference type="GO" id="GO:0000976">
    <property type="term" value="F:transcription cis-regulatory region binding"/>
    <property type="evidence" value="ECO:0007669"/>
    <property type="project" value="TreeGrafter"/>
</dbReference>
<dbReference type="PROSITE" id="PS50039">
    <property type="entry name" value="FORK_HEAD_3"/>
    <property type="match status" value="1"/>
</dbReference>
<evidence type="ECO:0000256" key="5">
    <source>
        <dbReference type="ARBA" id="ARBA00023242"/>
    </source>
</evidence>
<dbReference type="SUPFAM" id="SSF46785">
    <property type="entry name" value="Winged helix' DNA-binding domain"/>
    <property type="match status" value="1"/>
</dbReference>
<keyword evidence="4" id="KW-0804">Transcription</keyword>
<keyword evidence="5 6" id="KW-0539">Nucleus</keyword>
<evidence type="ECO:0000256" key="3">
    <source>
        <dbReference type="ARBA" id="ARBA00023125"/>
    </source>
</evidence>
<keyword evidence="2" id="KW-0805">Transcription regulation</keyword>
<dbReference type="CDD" id="cd20030">
    <property type="entry name" value="FH_FOXN1-like"/>
    <property type="match status" value="1"/>
</dbReference>
<evidence type="ECO:0000256" key="4">
    <source>
        <dbReference type="ARBA" id="ARBA00023163"/>
    </source>
</evidence>